<evidence type="ECO:0000256" key="1">
    <source>
        <dbReference type="ARBA" id="ARBA00001946"/>
    </source>
</evidence>
<proteinExistence type="predicted"/>
<dbReference type="InterPro" id="IPR035965">
    <property type="entry name" value="PAS-like_dom_sf"/>
</dbReference>
<evidence type="ECO:0000313" key="7">
    <source>
        <dbReference type="Proteomes" id="UP000267400"/>
    </source>
</evidence>
<dbReference type="SMART" id="SM00267">
    <property type="entry name" value="GGDEF"/>
    <property type="match status" value="1"/>
</dbReference>
<feature type="domain" description="PAS" evidence="4">
    <location>
        <begin position="107"/>
        <end position="177"/>
    </location>
</feature>
<dbReference type="SUPFAM" id="SSF55785">
    <property type="entry name" value="PYP-like sensor domain (PAS domain)"/>
    <property type="match status" value="1"/>
</dbReference>
<dbReference type="Gene3D" id="3.30.70.270">
    <property type="match status" value="1"/>
</dbReference>
<gene>
    <name evidence="6" type="ORF">EKG36_11655</name>
</gene>
<comment type="caution">
    <text evidence="6">The sequence shown here is derived from an EMBL/GenBank/DDBJ whole genome shotgun (WGS) entry which is preliminary data.</text>
</comment>
<dbReference type="Proteomes" id="UP000267400">
    <property type="component" value="Unassembled WGS sequence"/>
</dbReference>
<dbReference type="CDD" id="cd01949">
    <property type="entry name" value="GGDEF"/>
    <property type="match status" value="1"/>
</dbReference>
<dbReference type="FunFam" id="3.30.70.270:FF:000001">
    <property type="entry name" value="Diguanylate cyclase domain protein"/>
    <property type="match status" value="1"/>
</dbReference>
<accession>A0A3S0K2U6</accession>
<dbReference type="InterPro" id="IPR029787">
    <property type="entry name" value="Nucleotide_cyclase"/>
</dbReference>
<dbReference type="SMART" id="SM00065">
    <property type="entry name" value="GAF"/>
    <property type="match status" value="1"/>
</dbReference>
<evidence type="ECO:0000256" key="2">
    <source>
        <dbReference type="ARBA" id="ARBA00012528"/>
    </source>
</evidence>
<dbReference type="InterPro" id="IPR003018">
    <property type="entry name" value="GAF"/>
</dbReference>
<reference evidence="6 7" key="1">
    <citation type="submission" date="2018-12" db="EMBL/GenBank/DDBJ databases">
        <authorList>
            <person name="Yu L."/>
        </authorList>
    </citation>
    <scope>NUCLEOTIDE SEQUENCE [LARGE SCALE GENOMIC DNA]</scope>
    <source>
        <strain evidence="6 7">11S</strain>
    </source>
</reference>
<dbReference type="NCBIfam" id="TIGR00254">
    <property type="entry name" value="GGDEF"/>
    <property type="match status" value="1"/>
</dbReference>
<dbReference type="EMBL" id="RXNS01000010">
    <property type="protein sequence ID" value="RTR02940.1"/>
    <property type="molecule type" value="Genomic_DNA"/>
</dbReference>
<evidence type="ECO:0000259" key="5">
    <source>
        <dbReference type="PROSITE" id="PS50887"/>
    </source>
</evidence>
<feature type="domain" description="GGDEF" evidence="5">
    <location>
        <begin position="428"/>
        <end position="559"/>
    </location>
</feature>
<dbReference type="Gene3D" id="3.30.450.40">
    <property type="match status" value="1"/>
</dbReference>
<evidence type="ECO:0000259" key="4">
    <source>
        <dbReference type="PROSITE" id="PS50112"/>
    </source>
</evidence>
<dbReference type="NCBIfam" id="TIGR00229">
    <property type="entry name" value="sensory_box"/>
    <property type="match status" value="1"/>
</dbReference>
<protein>
    <recommendedName>
        <fullName evidence="2">diguanylate cyclase</fullName>
        <ecNumber evidence="2">2.7.7.65</ecNumber>
    </recommendedName>
</protein>
<organism evidence="6 7">
    <name type="scientific">Halomonas nitroreducens</name>
    <dbReference type="NCBI Taxonomy" id="447425"/>
    <lineage>
        <taxon>Bacteria</taxon>
        <taxon>Pseudomonadati</taxon>
        <taxon>Pseudomonadota</taxon>
        <taxon>Gammaproteobacteria</taxon>
        <taxon>Oceanospirillales</taxon>
        <taxon>Halomonadaceae</taxon>
        <taxon>Halomonas</taxon>
    </lineage>
</organism>
<dbReference type="PANTHER" id="PTHR45138">
    <property type="entry name" value="REGULATORY COMPONENTS OF SENSORY TRANSDUCTION SYSTEM"/>
    <property type="match status" value="1"/>
</dbReference>
<dbReference type="SUPFAM" id="SSF55781">
    <property type="entry name" value="GAF domain-like"/>
    <property type="match status" value="1"/>
</dbReference>
<dbReference type="InterPro" id="IPR050469">
    <property type="entry name" value="Diguanylate_Cyclase"/>
</dbReference>
<dbReference type="OrthoDB" id="73375at2"/>
<evidence type="ECO:0000256" key="3">
    <source>
        <dbReference type="ARBA" id="ARBA00034247"/>
    </source>
</evidence>
<keyword evidence="7" id="KW-1185">Reference proteome</keyword>
<dbReference type="SMART" id="SM00091">
    <property type="entry name" value="PAS"/>
    <property type="match status" value="2"/>
</dbReference>
<dbReference type="InterPro" id="IPR029016">
    <property type="entry name" value="GAF-like_dom_sf"/>
</dbReference>
<dbReference type="Pfam" id="PF08448">
    <property type="entry name" value="PAS_4"/>
    <property type="match status" value="1"/>
</dbReference>
<dbReference type="InterPro" id="IPR000014">
    <property type="entry name" value="PAS"/>
</dbReference>
<dbReference type="Pfam" id="PF00990">
    <property type="entry name" value="GGDEF"/>
    <property type="match status" value="1"/>
</dbReference>
<comment type="catalytic activity">
    <reaction evidence="3">
        <text>2 GTP = 3',3'-c-di-GMP + 2 diphosphate</text>
        <dbReference type="Rhea" id="RHEA:24898"/>
        <dbReference type="ChEBI" id="CHEBI:33019"/>
        <dbReference type="ChEBI" id="CHEBI:37565"/>
        <dbReference type="ChEBI" id="CHEBI:58805"/>
        <dbReference type="EC" id="2.7.7.65"/>
    </reaction>
</comment>
<evidence type="ECO:0000313" key="6">
    <source>
        <dbReference type="EMBL" id="RTR02940.1"/>
    </source>
</evidence>
<dbReference type="GO" id="GO:0052621">
    <property type="term" value="F:diguanylate cyclase activity"/>
    <property type="evidence" value="ECO:0007669"/>
    <property type="project" value="UniProtKB-EC"/>
</dbReference>
<dbReference type="CDD" id="cd00130">
    <property type="entry name" value="PAS"/>
    <property type="match status" value="1"/>
</dbReference>
<dbReference type="PANTHER" id="PTHR45138:SF9">
    <property type="entry name" value="DIGUANYLATE CYCLASE DGCM-RELATED"/>
    <property type="match status" value="1"/>
</dbReference>
<dbReference type="AlphaFoldDB" id="A0A3S0K2U6"/>
<name>A0A3S0K2U6_9GAMM</name>
<dbReference type="InterPro" id="IPR013656">
    <property type="entry name" value="PAS_4"/>
</dbReference>
<dbReference type="SUPFAM" id="SSF55073">
    <property type="entry name" value="Nucleotide cyclase"/>
    <property type="match status" value="1"/>
</dbReference>
<comment type="cofactor">
    <cofactor evidence="1">
        <name>Mg(2+)</name>
        <dbReference type="ChEBI" id="CHEBI:18420"/>
    </cofactor>
</comment>
<dbReference type="InterPro" id="IPR043128">
    <property type="entry name" value="Rev_trsase/Diguanyl_cyclase"/>
</dbReference>
<dbReference type="Pfam" id="PF01590">
    <property type="entry name" value="GAF"/>
    <property type="match status" value="1"/>
</dbReference>
<dbReference type="InterPro" id="IPR000160">
    <property type="entry name" value="GGDEF_dom"/>
</dbReference>
<sequence>MSQQSWLDEALRESRTAFVRISSDQRIVDAVGDTRPYLGKSAERLVGRPLEDVHALHVRFGEKITSLLAGGGGGQAASQAFAKGTCQLQGLADGSVVARLSGNLASARDVTDRLADRLPVMVAYVDREACFRFNNQAYVDFVGLSREALYGQPVSSVLDAASYDKIWPKFQRALAGEEVRYEEELALRDGRRIFFKVNYLPDVLDGEVLGFYAIIQDISEYRAMIQLLRDVHTGVNRTDISTRATVDMLLRDALEYLDLDIGIVSRIIGDQYIVHWAASEVAPVAPGDTFPLGATYCRLMLDEEDVFHTVAAGQDARINGHPCYQAFGLESYIGMPLRIDGRVWGTLNFSSACSRRHAFSDVEVELVRLIADAVERVITDDAAIQRIRRERDQMADRAMRDYLTGLPNRPFLEQHVDALTQVSGDSREVFSVAVLDIDHFKAVNDTYGHQAGDAVIQWLASTVSGCLREGDIVARIGGEEFVVVVRNAVAGEARRVMERIRESAGAGTIRIRDDLQLQITISVGVSEHADGETYAEVFHRADRALYEAKRHGRDRVCMA</sequence>
<dbReference type="PROSITE" id="PS50887">
    <property type="entry name" value="GGDEF"/>
    <property type="match status" value="1"/>
</dbReference>
<dbReference type="EC" id="2.7.7.65" evidence="2"/>
<dbReference type="Gene3D" id="3.30.450.20">
    <property type="entry name" value="PAS domain"/>
    <property type="match status" value="1"/>
</dbReference>
<dbReference type="PROSITE" id="PS50112">
    <property type="entry name" value="PAS"/>
    <property type="match status" value="1"/>
</dbReference>